<comment type="caution">
    <text evidence="2">The sequence shown here is derived from an EMBL/GenBank/DDBJ whole genome shotgun (WGS) entry which is preliminary data.</text>
</comment>
<dbReference type="InterPro" id="IPR050275">
    <property type="entry name" value="PGM_Phosphatase"/>
</dbReference>
<organism evidence="2 3">
    <name type="scientific">Tepidiforma thermophila (strain KCTC 52669 / CGMCC 1.13589 / G233)</name>
    <dbReference type="NCBI Taxonomy" id="2761530"/>
    <lineage>
        <taxon>Bacteria</taxon>
        <taxon>Bacillati</taxon>
        <taxon>Chloroflexota</taxon>
        <taxon>Tepidiformia</taxon>
        <taxon>Tepidiformales</taxon>
        <taxon>Tepidiformaceae</taxon>
        <taxon>Tepidiforma</taxon>
    </lineage>
</organism>
<dbReference type="Pfam" id="PF00300">
    <property type="entry name" value="His_Phos_1"/>
    <property type="match status" value="1"/>
</dbReference>
<dbReference type="InterPro" id="IPR029033">
    <property type="entry name" value="His_PPase_superfam"/>
</dbReference>
<evidence type="ECO:0000313" key="3">
    <source>
        <dbReference type="Proteomes" id="UP000223071"/>
    </source>
</evidence>
<dbReference type="AlphaFoldDB" id="A0A2A9HJ89"/>
<dbReference type="SMART" id="SM00855">
    <property type="entry name" value="PGAM"/>
    <property type="match status" value="1"/>
</dbReference>
<protein>
    <submittedName>
        <fullName evidence="2">Putative phosphoglycerate mutase</fullName>
    </submittedName>
</protein>
<evidence type="ECO:0000313" key="2">
    <source>
        <dbReference type="EMBL" id="PFG75200.1"/>
    </source>
</evidence>
<dbReference type="SUPFAM" id="SSF53254">
    <property type="entry name" value="Phosphoglycerate mutase-like"/>
    <property type="match status" value="1"/>
</dbReference>
<feature type="binding site" evidence="1">
    <location>
        <position position="80"/>
    </location>
    <ligand>
        <name>substrate</name>
    </ligand>
</feature>
<dbReference type="EMBL" id="PDJQ01000001">
    <property type="protein sequence ID" value="PFG75200.1"/>
    <property type="molecule type" value="Genomic_DNA"/>
</dbReference>
<dbReference type="RefSeq" id="WP_098504533.1">
    <property type="nucleotide sequence ID" value="NZ_PDJQ01000001.1"/>
</dbReference>
<dbReference type="CDD" id="cd07067">
    <property type="entry name" value="HP_PGM_like"/>
    <property type="match status" value="1"/>
</dbReference>
<dbReference type="PANTHER" id="PTHR48100:SF1">
    <property type="entry name" value="HISTIDINE PHOSPHATASE FAMILY PROTEIN-RELATED"/>
    <property type="match status" value="1"/>
</dbReference>
<dbReference type="Proteomes" id="UP000223071">
    <property type="component" value="Unassembled WGS sequence"/>
</dbReference>
<dbReference type="GO" id="GO:0005737">
    <property type="term" value="C:cytoplasm"/>
    <property type="evidence" value="ECO:0007669"/>
    <property type="project" value="TreeGrafter"/>
</dbReference>
<proteinExistence type="predicted"/>
<dbReference type="Gene3D" id="3.40.50.1240">
    <property type="entry name" value="Phosphoglycerate mutase-like"/>
    <property type="match status" value="1"/>
</dbReference>
<dbReference type="InterPro" id="IPR013078">
    <property type="entry name" value="His_Pase_superF_clade-1"/>
</dbReference>
<sequence length="236" mass="26854">MTAVRRVRTIDLENPFVDSFEGMVEILLIRHGEQKFFENIPLGQAYDAPLSELGQKQAEAVGRRLAPARLGRVYSSDMRRAYDTAKAIAVHHGMEPVVIPDLREIDLWQRAPQDKGLLDIYTREQLVEVYREVTRTRKHSAYPFCEDVDAFRQRVFRAMDRIIEESIGMRVAVVCHGGVINAILSDVFGSPFDHLVPVHHTSISVMRAADTRRVILTINDYSHVMPIQSSRSDLNA</sequence>
<dbReference type="PANTHER" id="PTHR48100">
    <property type="entry name" value="BROAD-SPECIFICITY PHOSPHATASE YOR283W-RELATED"/>
    <property type="match status" value="1"/>
</dbReference>
<dbReference type="GO" id="GO:0016791">
    <property type="term" value="F:phosphatase activity"/>
    <property type="evidence" value="ECO:0007669"/>
    <property type="project" value="TreeGrafter"/>
</dbReference>
<reference evidence="2 3" key="1">
    <citation type="submission" date="2017-09" db="EMBL/GenBank/DDBJ databases">
        <title>Sequencing the genomes of two abundant thermophiles in Great Basin hot springs: Thermocrinis jamiesonii and novel Chloroflexi Thermoflexus hugenholtzii.</title>
        <authorList>
            <person name="Hedlund B."/>
        </authorList>
    </citation>
    <scope>NUCLEOTIDE SEQUENCE [LARGE SCALE GENOMIC DNA]</scope>
    <source>
        <strain evidence="2 3">G233</strain>
    </source>
</reference>
<evidence type="ECO:0000256" key="1">
    <source>
        <dbReference type="PIRSR" id="PIRSR613078-2"/>
    </source>
</evidence>
<gene>
    <name evidence="2" type="ORF">A9A59_2466</name>
</gene>
<keyword evidence="3" id="KW-1185">Reference proteome</keyword>
<name>A0A2A9HJ89_TEPT2</name>
<accession>A0A2A9HJ89</accession>